<feature type="transmembrane region" description="Helical" evidence="7">
    <location>
        <begin position="151"/>
        <end position="175"/>
    </location>
</feature>
<proteinExistence type="inferred from homology"/>
<feature type="transmembrane region" description="Helical" evidence="7">
    <location>
        <begin position="104"/>
        <end position="125"/>
    </location>
</feature>
<evidence type="ECO:0000256" key="6">
    <source>
        <dbReference type="ARBA" id="ARBA00023136"/>
    </source>
</evidence>
<dbReference type="SUPFAM" id="SSF161098">
    <property type="entry name" value="MetI-like"/>
    <property type="match status" value="1"/>
</dbReference>
<dbReference type="Proteomes" id="UP000550501">
    <property type="component" value="Unassembled WGS sequence"/>
</dbReference>
<evidence type="ECO:0000256" key="4">
    <source>
        <dbReference type="ARBA" id="ARBA00022692"/>
    </source>
</evidence>
<keyword evidence="3" id="KW-1003">Cell membrane</keyword>
<dbReference type="PANTHER" id="PTHR43005">
    <property type="entry name" value="BLR7065 PROTEIN"/>
    <property type="match status" value="1"/>
</dbReference>
<name>A0A839Q404_MYCIR</name>
<protein>
    <submittedName>
        <fullName evidence="9">Multiple sugar transport system permease protein</fullName>
    </submittedName>
</protein>
<feature type="transmembrane region" description="Helical" evidence="7">
    <location>
        <begin position="259"/>
        <end position="278"/>
    </location>
</feature>
<keyword evidence="10" id="KW-1185">Reference proteome</keyword>
<gene>
    <name evidence="9" type="ORF">FHR72_001875</name>
</gene>
<accession>A0A839Q404</accession>
<sequence>MKSRVRFQYGMVAPLVALFVGVVGFPLAYAAYLSVTDYKLTDRGTPSIVGAGNFAATFGDSGFWNAFGTTALYVVVAVGLELVIGLAIALALQKQRWARDVTRSMLLAPMFITPIAVGLTFRFLLNDQLGAIPAMLHAIGVDYDFFGPGRALFTLAFIDVWQWTPFMVLLILAGLESIPKEPLDAARVDGASGLYVLRRVTLPLLAPVLVVAILLRSLDAMKVFEYVFATTRGGPGTETETLQYFIYQTGIQFFRLGSASSMAFVVLVLVLAVIVFAFRRMDKAREAGSR</sequence>
<keyword evidence="5 7" id="KW-1133">Transmembrane helix</keyword>
<dbReference type="PANTHER" id="PTHR43005:SF1">
    <property type="entry name" value="SPERMIDINE_PUTRESCINE TRANSPORT SYSTEM PERMEASE PROTEIN"/>
    <property type="match status" value="1"/>
</dbReference>
<keyword evidence="6 7" id="KW-0472">Membrane</keyword>
<keyword evidence="9" id="KW-0762">Sugar transport</keyword>
<dbReference type="AlphaFoldDB" id="A0A839Q404"/>
<evidence type="ECO:0000256" key="7">
    <source>
        <dbReference type="RuleBase" id="RU363032"/>
    </source>
</evidence>
<evidence type="ECO:0000256" key="3">
    <source>
        <dbReference type="ARBA" id="ARBA00022475"/>
    </source>
</evidence>
<dbReference type="GO" id="GO:0005886">
    <property type="term" value="C:plasma membrane"/>
    <property type="evidence" value="ECO:0007669"/>
    <property type="project" value="UniProtKB-SubCell"/>
</dbReference>
<reference evidence="9 10" key="1">
    <citation type="submission" date="2020-08" db="EMBL/GenBank/DDBJ databases">
        <title>The Agave Microbiome: Exploring the role of microbial communities in plant adaptations to desert environments.</title>
        <authorList>
            <person name="Partida-Martinez L.P."/>
        </authorList>
    </citation>
    <scope>NUCLEOTIDE SEQUENCE [LARGE SCALE GENOMIC DNA]</scope>
    <source>
        <strain evidence="9 10">AT2.18</strain>
    </source>
</reference>
<dbReference type="GO" id="GO:0055085">
    <property type="term" value="P:transmembrane transport"/>
    <property type="evidence" value="ECO:0007669"/>
    <property type="project" value="InterPro"/>
</dbReference>
<comment type="caution">
    <text evidence="9">The sequence shown here is derived from an EMBL/GenBank/DDBJ whole genome shotgun (WGS) entry which is preliminary data.</text>
</comment>
<dbReference type="InterPro" id="IPR035906">
    <property type="entry name" value="MetI-like_sf"/>
</dbReference>
<evidence type="ECO:0000256" key="5">
    <source>
        <dbReference type="ARBA" id="ARBA00022989"/>
    </source>
</evidence>
<evidence type="ECO:0000256" key="2">
    <source>
        <dbReference type="ARBA" id="ARBA00022448"/>
    </source>
</evidence>
<evidence type="ECO:0000256" key="1">
    <source>
        <dbReference type="ARBA" id="ARBA00004651"/>
    </source>
</evidence>
<keyword evidence="2 7" id="KW-0813">Transport</keyword>
<evidence type="ECO:0000313" key="10">
    <source>
        <dbReference type="Proteomes" id="UP000550501"/>
    </source>
</evidence>
<dbReference type="Pfam" id="PF00528">
    <property type="entry name" value="BPD_transp_1"/>
    <property type="match status" value="1"/>
</dbReference>
<dbReference type="Gene3D" id="1.10.3720.10">
    <property type="entry name" value="MetI-like"/>
    <property type="match status" value="1"/>
</dbReference>
<dbReference type="EMBL" id="JACHVU010000003">
    <property type="protein sequence ID" value="MBB2990407.1"/>
    <property type="molecule type" value="Genomic_DNA"/>
</dbReference>
<feature type="transmembrane region" description="Helical" evidence="7">
    <location>
        <begin position="12"/>
        <end position="32"/>
    </location>
</feature>
<organism evidence="9 10">
    <name type="scientific">Mycolicibacterium iranicum</name>
    <name type="common">Mycobacterium iranicum</name>
    <dbReference type="NCBI Taxonomy" id="912594"/>
    <lineage>
        <taxon>Bacteria</taxon>
        <taxon>Bacillati</taxon>
        <taxon>Actinomycetota</taxon>
        <taxon>Actinomycetes</taxon>
        <taxon>Mycobacteriales</taxon>
        <taxon>Mycobacteriaceae</taxon>
        <taxon>Mycolicibacterium</taxon>
    </lineage>
</organism>
<keyword evidence="4 7" id="KW-0812">Transmembrane</keyword>
<evidence type="ECO:0000259" key="8">
    <source>
        <dbReference type="PROSITE" id="PS50928"/>
    </source>
</evidence>
<feature type="transmembrane region" description="Helical" evidence="7">
    <location>
        <begin position="196"/>
        <end position="215"/>
    </location>
</feature>
<dbReference type="InterPro" id="IPR000515">
    <property type="entry name" value="MetI-like"/>
</dbReference>
<feature type="domain" description="ABC transmembrane type-1" evidence="8">
    <location>
        <begin position="67"/>
        <end position="275"/>
    </location>
</feature>
<dbReference type="CDD" id="cd06261">
    <property type="entry name" value="TM_PBP2"/>
    <property type="match status" value="1"/>
</dbReference>
<comment type="similarity">
    <text evidence="7">Belongs to the binding-protein-dependent transport system permease family.</text>
</comment>
<feature type="transmembrane region" description="Helical" evidence="7">
    <location>
        <begin position="71"/>
        <end position="92"/>
    </location>
</feature>
<comment type="subcellular location">
    <subcellularLocation>
        <location evidence="1 7">Cell membrane</location>
        <topology evidence="1 7">Multi-pass membrane protein</topology>
    </subcellularLocation>
</comment>
<evidence type="ECO:0000313" key="9">
    <source>
        <dbReference type="EMBL" id="MBB2990407.1"/>
    </source>
</evidence>
<dbReference type="PROSITE" id="PS50928">
    <property type="entry name" value="ABC_TM1"/>
    <property type="match status" value="1"/>
</dbReference>